<dbReference type="Gene3D" id="3.40.50.11110">
    <property type="entry name" value="Sialyltransferase, C-terminal GT-B Rossman nucleotide-binding domain"/>
    <property type="match status" value="1"/>
</dbReference>
<protein>
    <submittedName>
        <fullName evidence="1">Uncharacterized protein</fullName>
    </submittedName>
</protein>
<dbReference type="AlphaFoldDB" id="A0A645FIX3"/>
<accession>A0A645FIX3</accession>
<gene>
    <name evidence="1" type="ORF">SDC9_161236</name>
</gene>
<name>A0A645FIX3_9ZZZZ</name>
<comment type="caution">
    <text evidence="1">The sequence shown here is derived from an EMBL/GenBank/DDBJ whole genome shotgun (WGS) entry which is preliminary data.</text>
</comment>
<proteinExistence type="predicted"/>
<organism evidence="1">
    <name type="scientific">bioreactor metagenome</name>
    <dbReference type="NCBI Taxonomy" id="1076179"/>
    <lineage>
        <taxon>unclassified sequences</taxon>
        <taxon>metagenomes</taxon>
        <taxon>ecological metagenomes</taxon>
    </lineage>
</organism>
<dbReference type="EMBL" id="VSSQ01060468">
    <property type="protein sequence ID" value="MPN13910.1"/>
    <property type="molecule type" value="Genomic_DNA"/>
</dbReference>
<sequence>MVAAWEDLKTAATTVDSFSNDLFLNLPYRGGQEYSILKYYTYIMANEEENIEWWLPRVDGTLVSPDATFLNTVKASPSIKLKNINTMLTGIISNGHERDFKRLYSFNNEMFEEAESQNKDVMLILGTRTSSESYFDDYVAFVKSYYGDDYAYYYKGHPATPTGMDPDKLTRLEALDLIDVESSIPAELILFFYPDIHFSGYPSTTYQSAQDSEKAHVLFNTTKAGSASYSYASLMDIFISHQSDGTYLVEYSASSDTDVWDPDTGNFL</sequence>
<dbReference type="SUPFAM" id="SSF53756">
    <property type="entry name" value="UDP-Glycosyltransferase/glycogen phosphorylase"/>
    <property type="match status" value="1"/>
</dbReference>
<reference evidence="1" key="1">
    <citation type="submission" date="2019-08" db="EMBL/GenBank/DDBJ databases">
        <authorList>
            <person name="Kucharzyk K."/>
            <person name="Murdoch R.W."/>
            <person name="Higgins S."/>
            <person name="Loffler F."/>
        </authorList>
    </citation>
    <scope>NUCLEOTIDE SEQUENCE</scope>
</reference>
<evidence type="ECO:0000313" key="1">
    <source>
        <dbReference type="EMBL" id="MPN13910.1"/>
    </source>
</evidence>